<evidence type="ECO:0000259" key="8">
    <source>
        <dbReference type="Pfam" id="PF02687"/>
    </source>
</evidence>
<proteinExistence type="inferred from homology"/>
<keyword evidence="2" id="KW-1003">Cell membrane</keyword>
<dbReference type="PANTHER" id="PTHR30572:SF4">
    <property type="entry name" value="ABC TRANSPORTER PERMEASE YTRF"/>
    <property type="match status" value="1"/>
</dbReference>
<reference evidence="9" key="2">
    <citation type="submission" date="2021-04" db="EMBL/GenBank/DDBJ databases">
        <authorList>
            <person name="Gilroy R."/>
        </authorList>
    </citation>
    <scope>NUCLEOTIDE SEQUENCE</scope>
    <source>
        <strain evidence="9">Gambia16-554</strain>
    </source>
</reference>
<feature type="transmembrane region" description="Helical" evidence="7">
    <location>
        <begin position="16"/>
        <end position="34"/>
    </location>
</feature>
<gene>
    <name evidence="9" type="ORF">IAC04_07045</name>
</gene>
<evidence type="ECO:0000256" key="6">
    <source>
        <dbReference type="ARBA" id="ARBA00038076"/>
    </source>
</evidence>
<evidence type="ECO:0000256" key="5">
    <source>
        <dbReference type="ARBA" id="ARBA00023136"/>
    </source>
</evidence>
<dbReference type="PANTHER" id="PTHR30572">
    <property type="entry name" value="MEMBRANE COMPONENT OF TRANSPORTER-RELATED"/>
    <property type="match status" value="1"/>
</dbReference>
<comment type="caution">
    <text evidence="9">The sequence shown here is derived from an EMBL/GenBank/DDBJ whole genome shotgun (WGS) entry which is preliminary data.</text>
</comment>
<keyword evidence="4 7" id="KW-1133">Transmembrane helix</keyword>
<comment type="similarity">
    <text evidence="6">Belongs to the ABC-4 integral membrane protein family.</text>
</comment>
<evidence type="ECO:0000256" key="1">
    <source>
        <dbReference type="ARBA" id="ARBA00004651"/>
    </source>
</evidence>
<evidence type="ECO:0000313" key="9">
    <source>
        <dbReference type="EMBL" id="HIZ86231.1"/>
    </source>
</evidence>
<sequence>MIRQIFKQIWFYRRGSAWLFAELLVIAVVSWFVVNRIWNVQYRIHAIPDGIDYDGVYVLSLDELYPGQYGYDSTYDTDEARMENFFRVGDILRQMPQIQSQAPIGMTPCLCDKGMMTIFLDSVTMVNTAVIQRICGAEDFRLLGYRVLQPEDGELVDEPNTILISEDLAMTLFPDVSPIGKTLRDAADGYVQEYEYYKNSKITGVIANVRIAPDAENIPMVIENTDAREFFENIVFTEEYKYAFRTVPRVDAEEFAAELGRKLESSGGLGNYRVREVVSYREMVEDRALSGSMDRLFLWKALRIFLIINVLLAVVSISWLRMEERRGEISVRRAMGGSGWRILAQNIGEIWAVTAAAALIACVVVINIIVLGKMDIVGETDQFVLPVTRELYPLLFDPVLHFMAVEGIVLGLLLVMVTVAAAVPVLLALRQPPVEGLRDE</sequence>
<dbReference type="InterPro" id="IPR050250">
    <property type="entry name" value="Macrolide_Exporter_MacB"/>
</dbReference>
<dbReference type="EMBL" id="DXAW01000118">
    <property type="protein sequence ID" value="HIZ86231.1"/>
    <property type="molecule type" value="Genomic_DNA"/>
</dbReference>
<feature type="transmembrane region" description="Helical" evidence="7">
    <location>
        <begin position="350"/>
        <end position="371"/>
    </location>
</feature>
<dbReference type="Pfam" id="PF02687">
    <property type="entry name" value="FtsX"/>
    <property type="match status" value="1"/>
</dbReference>
<evidence type="ECO:0000256" key="7">
    <source>
        <dbReference type="SAM" id="Phobius"/>
    </source>
</evidence>
<keyword evidence="3 7" id="KW-0812">Transmembrane</keyword>
<keyword evidence="5 7" id="KW-0472">Membrane</keyword>
<dbReference type="GO" id="GO:0005886">
    <property type="term" value="C:plasma membrane"/>
    <property type="evidence" value="ECO:0007669"/>
    <property type="project" value="UniProtKB-SubCell"/>
</dbReference>
<protein>
    <submittedName>
        <fullName evidence="9">FtsX-like permease family protein</fullName>
    </submittedName>
</protein>
<feature type="transmembrane region" description="Helical" evidence="7">
    <location>
        <begin position="297"/>
        <end position="320"/>
    </location>
</feature>
<evidence type="ECO:0000256" key="4">
    <source>
        <dbReference type="ARBA" id="ARBA00022989"/>
    </source>
</evidence>
<accession>A0A9D2GQA5</accession>
<comment type="subcellular location">
    <subcellularLocation>
        <location evidence="1">Cell membrane</location>
        <topology evidence="1">Multi-pass membrane protein</topology>
    </subcellularLocation>
</comment>
<reference evidence="9" key="1">
    <citation type="journal article" date="2021" name="PeerJ">
        <title>Extensive microbial diversity within the chicken gut microbiome revealed by metagenomics and culture.</title>
        <authorList>
            <person name="Gilroy R."/>
            <person name="Ravi A."/>
            <person name="Getino M."/>
            <person name="Pursley I."/>
            <person name="Horton D.L."/>
            <person name="Alikhan N.F."/>
            <person name="Baker D."/>
            <person name="Gharbi K."/>
            <person name="Hall N."/>
            <person name="Watson M."/>
            <person name="Adriaenssens E.M."/>
            <person name="Foster-Nyarko E."/>
            <person name="Jarju S."/>
            <person name="Secka A."/>
            <person name="Antonio M."/>
            <person name="Oren A."/>
            <person name="Chaudhuri R.R."/>
            <person name="La Ragione R."/>
            <person name="Hildebrand F."/>
            <person name="Pallen M.J."/>
        </authorList>
    </citation>
    <scope>NUCLEOTIDE SEQUENCE</scope>
    <source>
        <strain evidence="9">Gambia16-554</strain>
    </source>
</reference>
<dbReference type="Proteomes" id="UP000824115">
    <property type="component" value="Unassembled WGS sequence"/>
</dbReference>
<evidence type="ECO:0000256" key="3">
    <source>
        <dbReference type="ARBA" id="ARBA00022692"/>
    </source>
</evidence>
<name>A0A9D2GQA5_9BACT</name>
<evidence type="ECO:0000256" key="2">
    <source>
        <dbReference type="ARBA" id="ARBA00022475"/>
    </source>
</evidence>
<dbReference type="GO" id="GO:0022857">
    <property type="term" value="F:transmembrane transporter activity"/>
    <property type="evidence" value="ECO:0007669"/>
    <property type="project" value="TreeGrafter"/>
</dbReference>
<evidence type="ECO:0000313" key="10">
    <source>
        <dbReference type="Proteomes" id="UP000824115"/>
    </source>
</evidence>
<feature type="transmembrane region" description="Helical" evidence="7">
    <location>
        <begin position="399"/>
        <end position="429"/>
    </location>
</feature>
<dbReference type="AlphaFoldDB" id="A0A9D2GQA5"/>
<feature type="domain" description="ABC3 transporter permease C-terminal" evidence="8">
    <location>
        <begin position="304"/>
        <end position="433"/>
    </location>
</feature>
<dbReference type="InterPro" id="IPR003838">
    <property type="entry name" value="ABC3_permease_C"/>
</dbReference>
<organism evidence="9 10">
    <name type="scientific">Candidatus Coprenecus stercoravium</name>
    <dbReference type="NCBI Taxonomy" id="2840735"/>
    <lineage>
        <taxon>Bacteria</taxon>
        <taxon>Pseudomonadati</taxon>
        <taxon>Bacteroidota</taxon>
        <taxon>Bacteroidia</taxon>
        <taxon>Bacteroidales</taxon>
        <taxon>Rikenellaceae</taxon>
        <taxon>Rikenellaceae incertae sedis</taxon>
        <taxon>Candidatus Coprenecus</taxon>
    </lineage>
</organism>